<proteinExistence type="predicted"/>
<dbReference type="AlphaFoldDB" id="I3TIB8"/>
<organism evidence="1 2">
    <name type="scientific">Tistrella mobilis (strain KA081020-065)</name>
    <dbReference type="NCBI Taxonomy" id="1110502"/>
    <lineage>
        <taxon>Bacteria</taxon>
        <taxon>Pseudomonadati</taxon>
        <taxon>Pseudomonadota</taxon>
        <taxon>Alphaproteobacteria</taxon>
        <taxon>Geminicoccales</taxon>
        <taxon>Geminicoccaceae</taxon>
        <taxon>Tistrella</taxon>
    </lineage>
</organism>
<dbReference type="PATRIC" id="fig|1110502.3.peg.691"/>
<dbReference type="Pfam" id="PF13578">
    <property type="entry name" value="Methyltransf_24"/>
    <property type="match status" value="1"/>
</dbReference>
<evidence type="ECO:0000313" key="1">
    <source>
        <dbReference type="EMBL" id="AFK52506.1"/>
    </source>
</evidence>
<dbReference type="EMBL" id="CP003236">
    <property type="protein sequence ID" value="AFK52506.1"/>
    <property type="molecule type" value="Genomic_DNA"/>
</dbReference>
<keyword evidence="2" id="KW-1185">Reference proteome</keyword>
<dbReference type="SUPFAM" id="SSF53335">
    <property type="entry name" value="S-adenosyl-L-methionine-dependent methyltransferases"/>
    <property type="match status" value="1"/>
</dbReference>
<evidence type="ECO:0008006" key="3">
    <source>
        <dbReference type="Google" id="ProtNLM"/>
    </source>
</evidence>
<dbReference type="Gene3D" id="3.40.50.150">
    <property type="entry name" value="Vaccinia Virus protein VP39"/>
    <property type="match status" value="1"/>
</dbReference>
<evidence type="ECO:0000313" key="2">
    <source>
        <dbReference type="Proteomes" id="UP000005258"/>
    </source>
</evidence>
<gene>
    <name evidence="1" type="ordered locus">TMO_0667</name>
</gene>
<name>I3TIB8_TISMK</name>
<dbReference type="KEGG" id="tmo:TMO_0667"/>
<accession>I3TIB8</accession>
<dbReference type="InterPro" id="IPR029063">
    <property type="entry name" value="SAM-dependent_MTases_sf"/>
</dbReference>
<dbReference type="Proteomes" id="UP000005258">
    <property type="component" value="Chromosome"/>
</dbReference>
<protein>
    <recommendedName>
        <fullName evidence="3">Class I SAM-dependent methyltransferase</fullName>
    </recommendedName>
</protein>
<dbReference type="HOGENOM" id="CLU_083336_0_0_5"/>
<sequence length="291" mass="31756">MIHMCLEVTCMPSPRRYPEAALSRYLDNGINAVHGWLDGFSARAIARLGEAQADHGVAGAVAEIGVHRGKLFLVLQLTTRADEQGLAIDLFEQQELNIDRSGRGDRSRFLENLRKHCGSEDGVVVRACSSTDVAASEIRATVGPVRLFSVDGGHTEALTANDLKLAADSLAEGGIVVLDDHFNPYWPDVAAGLGRHIFVDQSPLRPFAITPGKVFLCAPEWSETWRGVLTAAFPTSFEKQAEMYGASVAILGIGRFSMRAETERHVMQLKAFVKTRPSLAAWALKIMGREK</sequence>
<reference evidence="1 2" key="1">
    <citation type="journal article" date="2012" name="J. Am. Chem. Soc.">
        <title>Bacterial biosynthesis and maturation of the didemnin anti-cancer agents.</title>
        <authorList>
            <person name="Xu Y."/>
            <person name="Kersten R.D."/>
            <person name="Nam S.J."/>
            <person name="Lu L."/>
            <person name="Al-Suwailem A.M."/>
            <person name="Zheng H."/>
            <person name="Fenical W."/>
            <person name="Dorrestein P.C."/>
            <person name="Moore B.S."/>
            <person name="Qian P.Y."/>
        </authorList>
    </citation>
    <scope>NUCLEOTIDE SEQUENCE [LARGE SCALE GENOMIC DNA]</scope>
    <source>
        <strain evidence="1 2">KA081020-065</strain>
    </source>
</reference>
<dbReference type="eggNOG" id="COG4122">
    <property type="taxonomic scope" value="Bacteria"/>
</dbReference>
<dbReference type="STRING" id="1110502.TMO_0667"/>